<keyword evidence="3" id="KW-0812">Transmembrane</keyword>
<evidence type="ECO:0000313" key="7">
    <source>
        <dbReference type="WBParaSite" id="ACRNAN_Path_920.g3541.t1"/>
    </source>
</evidence>
<dbReference type="CDD" id="cd00081">
    <property type="entry name" value="Hint"/>
    <property type="match status" value="1"/>
</dbReference>
<reference evidence="7" key="1">
    <citation type="submission" date="2022-11" db="UniProtKB">
        <authorList>
            <consortium name="WormBaseParasite"/>
        </authorList>
    </citation>
    <scope>IDENTIFICATION</scope>
</reference>
<dbReference type="SMART" id="SM00306">
    <property type="entry name" value="HintN"/>
    <property type="match status" value="1"/>
</dbReference>
<keyword evidence="1" id="KW-0217">Developmental protein</keyword>
<evidence type="ECO:0000256" key="2">
    <source>
        <dbReference type="SAM" id="MobiDB-lite"/>
    </source>
</evidence>
<dbReference type="PANTHER" id="PTHR46706:SF12">
    <property type="entry name" value="PROTEIN QUA-1-RELATED"/>
    <property type="match status" value="1"/>
</dbReference>
<organism evidence="6 7">
    <name type="scientific">Acrobeloides nanus</name>
    <dbReference type="NCBI Taxonomy" id="290746"/>
    <lineage>
        <taxon>Eukaryota</taxon>
        <taxon>Metazoa</taxon>
        <taxon>Ecdysozoa</taxon>
        <taxon>Nematoda</taxon>
        <taxon>Chromadorea</taxon>
        <taxon>Rhabditida</taxon>
        <taxon>Tylenchina</taxon>
        <taxon>Cephalobomorpha</taxon>
        <taxon>Cephaloboidea</taxon>
        <taxon>Cephalobidae</taxon>
        <taxon>Acrobeloides</taxon>
    </lineage>
</organism>
<feature type="region of interest" description="Disordered" evidence="2">
    <location>
        <begin position="291"/>
        <end position="356"/>
    </location>
</feature>
<dbReference type="GO" id="GO:0016539">
    <property type="term" value="P:intein-mediated protein splicing"/>
    <property type="evidence" value="ECO:0007669"/>
    <property type="project" value="InterPro"/>
</dbReference>
<protein>
    <submittedName>
        <fullName evidence="7">Hint domain-containing protein</fullName>
    </submittedName>
</protein>
<dbReference type="GO" id="GO:0016540">
    <property type="term" value="P:protein autoprocessing"/>
    <property type="evidence" value="ECO:0007669"/>
    <property type="project" value="InterPro"/>
</dbReference>
<evidence type="ECO:0000256" key="3">
    <source>
        <dbReference type="SAM" id="Phobius"/>
    </source>
</evidence>
<dbReference type="AlphaFoldDB" id="A0A914CDE8"/>
<keyword evidence="4" id="KW-0732">Signal</keyword>
<proteinExistence type="predicted"/>
<dbReference type="InterPro" id="IPR003587">
    <property type="entry name" value="Hint_dom_N"/>
</dbReference>
<dbReference type="PANTHER" id="PTHR46706">
    <property type="entry name" value="PROTEIN QUA-1-RELATED"/>
    <property type="match status" value="1"/>
</dbReference>
<evidence type="ECO:0000256" key="1">
    <source>
        <dbReference type="ARBA" id="ARBA00022473"/>
    </source>
</evidence>
<dbReference type="PROSITE" id="PS50817">
    <property type="entry name" value="INTEIN_N_TER"/>
    <property type="match status" value="1"/>
</dbReference>
<evidence type="ECO:0000256" key="4">
    <source>
        <dbReference type="SAM" id="SignalP"/>
    </source>
</evidence>
<dbReference type="Pfam" id="PF01079">
    <property type="entry name" value="Hint"/>
    <property type="match status" value="1"/>
</dbReference>
<sequence length="583" mass="66629">MIISFILMTLIITCQEEEENPSESYDLSNAEEYVKFDLPEYFAPHDNLPEYTAPYAEVPEYAIPNDKCSANSTSLSAAYPSYPTYPLPPMEMCVREQCDPETNEIFNVSIQCGCRGQLNENLTTAESPLNECYINEDGYMCCNRDLEIMMRNAYENLTASTFDFDYTDPMLNLSMSSEEEKKLRKRQTQNLPDIEAISSTMQGFLQELQSTMTYEVVVGDTDFAGKIQFLDNHMCKIRRNCKVILAFATPQDPIDRRINSTHAIVPPNTIMDLDLVESEVVDEASIADNQLLPNQPENNSPIEESAQNQAQSQSQNQGQSQNQQYQQLYENQQHQQPYDNQPQQPYQSPSQDQYYPIDSSSLLYDDPFSFLRRLCFSADTQVWTSHGAYKNMTELQIGDYVLSSNLQYSRVKGWLHNSPKTPARFLKLYLNEDKMLKITEKHLIYKADCKETESHEVNKMLIFADELNIGDCLYVVNEGKTSVNVRQIVQIDIITEMGIFAPETENGDIVVNDIIASCYTDVKKESLVKTIQNVHSFIKRISGWFFDENTDEKVKISYGIFNIAIIIIEAIIPTGILATSEMF</sequence>
<feature type="domain" description="Hint" evidence="5">
    <location>
        <begin position="373"/>
        <end position="477"/>
    </location>
</feature>
<feature type="signal peptide" evidence="4">
    <location>
        <begin position="1"/>
        <end position="16"/>
    </location>
</feature>
<feature type="compositionally biased region" description="Low complexity" evidence="2">
    <location>
        <begin position="305"/>
        <end position="356"/>
    </location>
</feature>
<dbReference type="InterPro" id="IPR052140">
    <property type="entry name" value="Dev_Signal_Hedgehog-like"/>
</dbReference>
<dbReference type="Gene3D" id="2.170.16.10">
    <property type="entry name" value="Hedgehog/Intein (Hint) domain"/>
    <property type="match status" value="1"/>
</dbReference>
<dbReference type="InterPro" id="IPR036844">
    <property type="entry name" value="Hint_dom_sf"/>
</dbReference>
<dbReference type="SUPFAM" id="SSF51294">
    <property type="entry name" value="Hedgehog/intein (Hint) domain"/>
    <property type="match status" value="1"/>
</dbReference>
<feature type="transmembrane region" description="Helical" evidence="3">
    <location>
        <begin position="556"/>
        <end position="578"/>
    </location>
</feature>
<dbReference type="InterPro" id="IPR001767">
    <property type="entry name" value="Hedgehog_Hint"/>
</dbReference>
<dbReference type="WBParaSite" id="ACRNAN_Path_920.g3541.t1">
    <property type="protein sequence ID" value="ACRNAN_Path_920.g3541.t1"/>
    <property type="gene ID" value="ACRNAN_Path_920.g3541"/>
</dbReference>
<dbReference type="Proteomes" id="UP000887540">
    <property type="component" value="Unplaced"/>
</dbReference>
<name>A0A914CDE8_9BILA</name>
<accession>A0A914CDE8</accession>
<evidence type="ECO:0000259" key="5">
    <source>
        <dbReference type="SMART" id="SM00306"/>
    </source>
</evidence>
<keyword evidence="6" id="KW-1185">Reference proteome</keyword>
<keyword evidence="3" id="KW-1133">Transmembrane helix</keyword>
<evidence type="ECO:0000313" key="6">
    <source>
        <dbReference type="Proteomes" id="UP000887540"/>
    </source>
</evidence>
<dbReference type="InterPro" id="IPR006141">
    <property type="entry name" value="Intein_N"/>
</dbReference>
<feature type="compositionally biased region" description="Polar residues" evidence="2">
    <location>
        <begin position="291"/>
        <end position="302"/>
    </location>
</feature>
<keyword evidence="3" id="KW-0472">Membrane</keyword>
<feature type="chain" id="PRO_5036880289" evidence="4">
    <location>
        <begin position="17"/>
        <end position="583"/>
    </location>
</feature>